<comment type="caution">
    <text evidence="2">The sequence shown here is derived from an EMBL/GenBank/DDBJ whole genome shotgun (WGS) entry which is preliminary data.</text>
</comment>
<accession>A0A8J3SJF2</accession>
<evidence type="ECO:0000313" key="2">
    <source>
        <dbReference type="EMBL" id="GIH94170.1"/>
    </source>
</evidence>
<gene>
    <name evidence="2" type="ORF">Psi01_48000</name>
</gene>
<feature type="region of interest" description="Disordered" evidence="1">
    <location>
        <begin position="75"/>
        <end position="107"/>
    </location>
</feature>
<dbReference type="Proteomes" id="UP000619788">
    <property type="component" value="Unassembled WGS sequence"/>
</dbReference>
<evidence type="ECO:0000256" key="1">
    <source>
        <dbReference type="SAM" id="MobiDB-lite"/>
    </source>
</evidence>
<sequence>MWSCGVSRSEVHTRDSSQIWPIVRDPPPHDSARGVPLRAARHQDLAAVDPDDLHVPVVGGDVEAVDARETLRLLQAPPTSGGEADDHHDRDQQGKARQAPHQVAPLSVEGVRRTGRPHEPGAPFPLCRSLCTGRSAPVLCIGTDASGVRHAPCTPVAGRLQNLPSGPAGKHRSRVRARRRPVRGRLIRRG</sequence>
<dbReference type="AlphaFoldDB" id="A0A8J3SJF2"/>
<organism evidence="2 3">
    <name type="scientific">Planobispora siamensis</name>
    <dbReference type="NCBI Taxonomy" id="936338"/>
    <lineage>
        <taxon>Bacteria</taxon>
        <taxon>Bacillati</taxon>
        <taxon>Actinomycetota</taxon>
        <taxon>Actinomycetes</taxon>
        <taxon>Streptosporangiales</taxon>
        <taxon>Streptosporangiaceae</taxon>
        <taxon>Planobispora</taxon>
    </lineage>
</organism>
<keyword evidence="3" id="KW-1185">Reference proteome</keyword>
<feature type="compositionally biased region" description="Basic and acidic residues" evidence="1">
    <location>
        <begin position="84"/>
        <end position="94"/>
    </location>
</feature>
<reference evidence="2 3" key="1">
    <citation type="submission" date="2021-01" db="EMBL/GenBank/DDBJ databases">
        <title>Whole genome shotgun sequence of Planobispora siamensis NBRC 107568.</title>
        <authorList>
            <person name="Komaki H."/>
            <person name="Tamura T."/>
        </authorList>
    </citation>
    <scope>NUCLEOTIDE SEQUENCE [LARGE SCALE GENOMIC DNA]</scope>
    <source>
        <strain evidence="2 3">NBRC 107568</strain>
    </source>
</reference>
<proteinExistence type="predicted"/>
<protein>
    <submittedName>
        <fullName evidence="2">Uncharacterized protein</fullName>
    </submittedName>
</protein>
<feature type="region of interest" description="Disordered" evidence="1">
    <location>
        <begin position="1"/>
        <end position="34"/>
    </location>
</feature>
<evidence type="ECO:0000313" key="3">
    <source>
        <dbReference type="Proteomes" id="UP000619788"/>
    </source>
</evidence>
<name>A0A8J3SJF2_9ACTN</name>
<feature type="compositionally biased region" description="Basic residues" evidence="1">
    <location>
        <begin position="169"/>
        <end position="190"/>
    </location>
</feature>
<feature type="region of interest" description="Disordered" evidence="1">
    <location>
        <begin position="159"/>
        <end position="190"/>
    </location>
</feature>
<dbReference type="EMBL" id="BOOJ01000038">
    <property type="protein sequence ID" value="GIH94170.1"/>
    <property type="molecule type" value="Genomic_DNA"/>
</dbReference>